<accession>A0A4C1U7I3</accession>
<organism evidence="1 2">
    <name type="scientific">Eumeta variegata</name>
    <name type="common">Bagworm moth</name>
    <name type="synonym">Eumeta japonica</name>
    <dbReference type="NCBI Taxonomy" id="151549"/>
    <lineage>
        <taxon>Eukaryota</taxon>
        <taxon>Metazoa</taxon>
        <taxon>Ecdysozoa</taxon>
        <taxon>Arthropoda</taxon>
        <taxon>Hexapoda</taxon>
        <taxon>Insecta</taxon>
        <taxon>Pterygota</taxon>
        <taxon>Neoptera</taxon>
        <taxon>Endopterygota</taxon>
        <taxon>Lepidoptera</taxon>
        <taxon>Glossata</taxon>
        <taxon>Ditrysia</taxon>
        <taxon>Tineoidea</taxon>
        <taxon>Psychidae</taxon>
        <taxon>Oiketicinae</taxon>
        <taxon>Eumeta</taxon>
    </lineage>
</organism>
<sequence length="269" mass="30489">MIHINYIIDYGGVVKASPSNEKLSHCNPDQMQTDNEFLSRVTFNQILYTSEITLNHPGTFTLMAIFTSSRSAVDQAAAYKAQSLNLSGHGKRTYKYSGTRVGRKVFRYLESRCGRAGAIVLVFQLSRSGLLVVTTYNPKKRDTFLVPVLVGIVVEDLTLRFHRSGQARCDTLGQLSFKSSRRRGLLHCILLFQIQRFGPFKPRMPAQCGWRSADDPCPRYYNFQNPRLNVVSEVRSEWHNSTPVKKSSVRLQSVSRSIVSCFAGNFMYN</sequence>
<evidence type="ECO:0000313" key="1">
    <source>
        <dbReference type="EMBL" id="GBP22248.1"/>
    </source>
</evidence>
<dbReference type="AlphaFoldDB" id="A0A4C1U7I3"/>
<reference evidence="1 2" key="1">
    <citation type="journal article" date="2019" name="Commun. Biol.">
        <title>The bagworm genome reveals a unique fibroin gene that provides high tensile strength.</title>
        <authorList>
            <person name="Kono N."/>
            <person name="Nakamura H."/>
            <person name="Ohtoshi R."/>
            <person name="Tomita M."/>
            <person name="Numata K."/>
            <person name="Arakawa K."/>
        </authorList>
    </citation>
    <scope>NUCLEOTIDE SEQUENCE [LARGE SCALE GENOMIC DNA]</scope>
</reference>
<protein>
    <submittedName>
        <fullName evidence="1">Uncharacterized protein</fullName>
    </submittedName>
</protein>
<dbReference type="EMBL" id="BGZK01000138">
    <property type="protein sequence ID" value="GBP22248.1"/>
    <property type="molecule type" value="Genomic_DNA"/>
</dbReference>
<evidence type="ECO:0000313" key="2">
    <source>
        <dbReference type="Proteomes" id="UP000299102"/>
    </source>
</evidence>
<proteinExistence type="predicted"/>
<dbReference type="Proteomes" id="UP000299102">
    <property type="component" value="Unassembled WGS sequence"/>
</dbReference>
<comment type="caution">
    <text evidence="1">The sequence shown here is derived from an EMBL/GenBank/DDBJ whole genome shotgun (WGS) entry which is preliminary data.</text>
</comment>
<keyword evidence="2" id="KW-1185">Reference proteome</keyword>
<name>A0A4C1U7I3_EUMVA</name>
<gene>
    <name evidence="1" type="ORF">EVAR_22534_1</name>
</gene>